<keyword evidence="1" id="KW-1133">Transmembrane helix</keyword>
<keyword evidence="1" id="KW-0812">Transmembrane</keyword>
<reference evidence="2" key="1">
    <citation type="submission" date="2014-11" db="EMBL/GenBank/DDBJ databases">
        <authorList>
            <person name="Amaro Gonzalez C."/>
        </authorList>
    </citation>
    <scope>NUCLEOTIDE SEQUENCE</scope>
</reference>
<dbReference type="AlphaFoldDB" id="A0A0E9W5D8"/>
<proteinExistence type="predicted"/>
<organism evidence="2">
    <name type="scientific">Anguilla anguilla</name>
    <name type="common">European freshwater eel</name>
    <name type="synonym">Muraena anguilla</name>
    <dbReference type="NCBI Taxonomy" id="7936"/>
    <lineage>
        <taxon>Eukaryota</taxon>
        <taxon>Metazoa</taxon>
        <taxon>Chordata</taxon>
        <taxon>Craniata</taxon>
        <taxon>Vertebrata</taxon>
        <taxon>Euteleostomi</taxon>
        <taxon>Actinopterygii</taxon>
        <taxon>Neopterygii</taxon>
        <taxon>Teleostei</taxon>
        <taxon>Anguilliformes</taxon>
        <taxon>Anguillidae</taxon>
        <taxon>Anguilla</taxon>
    </lineage>
</organism>
<evidence type="ECO:0000313" key="2">
    <source>
        <dbReference type="EMBL" id="JAH85526.1"/>
    </source>
</evidence>
<accession>A0A0E9W5D8</accession>
<name>A0A0E9W5D8_ANGAN</name>
<evidence type="ECO:0000256" key="1">
    <source>
        <dbReference type="SAM" id="Phobius"/>
    </source>
</evidence>
<protein>
    <submittedName>
        <fullName evidence="2">Uncharacterized protein</fullName>
    </submittedName>
</protein>
<dbReference type="EMBL" id="GBXM01023051">
    <property type="protein sequence ID" value="JAH85526.1"/>
    <property type="molecule type" value="Transcribed_RNA"/>
</dbReference>
<sequence>MTHCMVNLRTYLPFCFWLDAWALIVSYVKVFSPFVRKCLFGLLNSSLVWKYDMGLIIKRSQF</sequence>
<feature type="transmembrane region" description="Helical" evidence="1">
    <location>
        <begin position="12"/>
        <end position="28"/>
    </location>
</feature>
<reference evidence="2" key="2">
    <citation type="journal article" date="2015" name="Fish Shellfish Immunol.">
        <title>Early steps in the European eel (Anguilla anguilla)-Vibrio vulnificus interaction in the gills: Role of the RtxA13 toxin.</title>
        <authorList>
            <person name="Callol A."/>
            <person name="Pajuelo D."/>
            <person name="Ebbesson L."/>
            <person name="Teles M."/>
            <person name="MacKenzie S."/>
            <person name="Amaro C."/>
        </authorList>
    </citation>
    <scope>NUCLEOTIDE SEQUENCE</scope>
</reference>
<keyword evidence="1" id="KW-0472">Membrane</keyword>